<feature type="region of interest" description="Disordered" evidence="1">
    <location>
        <begin position="1"/>
        <end position="28"/>
    </location>
</feature>
<protein>
    <submittedName>
        <fullName evidence="2">Uncharacterized protein</fullName>
    </submittedName>
</protein>
<organism evidence="2 3">
    <name type="scientific">[Clostridium] symbiosum ATCC 14940</name>
    <dbReference type="NCBI Taxonomy" id="411472"/>
    <lineage>
        <taxon>Bacteria</taxon>
        <taxon>Bacillati</taxon>
        <taxon>Bacillota</taxon>
        <taxon>Clostridia</taxon>
        <taxon>Lachnospirales</taxon>
        <taxon>Lachnospiraceae</taxon>
        <taxon>Otoolea</taxon>
    </lineage>
</organism>
<name>A0ABC9TSP1_CLOSY</name>
<proteinExistence type="predicted"/>
<dbReference type="EMBL" id="AWSU01000339">
    <property type="protein sequence ID" value="ERI74271.1"/>
    <property type="molecule type" value="Genomic_DNA"/>
</dbReference>
<dbReference type="AlphaFoldDB" id="A0ABC9TSP1"/>
<reference evidence="2 3" key="1">
    <citation type="submission" date="2013-07" db="EMBL/GenBank/DDBJ databases">
        <authorList>
            <person name="Weinstock G."/>
            <person name="Sodergren E."/>
            <person name="Wylie T."/>
            <person name="Fulton L."/>
            <person name="Fulton R."/>
            <person name="Fronick C."/>
            <person name="O'Laughlin M."/>
            <person name="Godfrey J."/>
            <person name="Miner T."/>
            <person name="Herter B."/>
            <person name="Appelbaum E."/>
            <person name="Cordes M."/>
            <person name="Lek S."/>
            <person name="Wollam A."/>
            <person name="Pepin K.H."/>
            <person name="Palsikar V.B."/>
            <person name="Mitreva M."/>
            <person name="Wilson R.K."/>
        </authorList>
    </citation>
    <scope>NUCLEOTIDE SEQUENCE [LARGE SCALE GENOMIC DNA]</scope>
    <source>
        <strain evidence="2 3">ATCC 14940</strain>
    </source>
</reference>
<evidence type="ECO:0000313" key="3">
    <source>
        <dbReference type="Proteomes" id="UP000016491"/>
    </source>
</evidence>
<evidence type="ECO:0000313" key="2">
    <source>
        <dbReference type="EMBL" id="ERI74271.1"/>
    </source>
</evidence>
<evidence type="ECO:0000256" key="1">
    <source>
        <dbReference type="SAM" id="MobiDB-lite"/>
    </source>
</evidence>
<gene>
    <name evidence="2" type="ORF">CLOSYM_04189</name>
</gene>
<accession>A0ABC9TSP1</accession>
<dbReference type="Proteomes" id="UP000016491">
    <property type="component" value="Unassembled WGS sequence"/>
</dbReference>
<comment type="caution">
    <text evidence="2">The sequence shown here is derived from an EMBL/GenBank/DDBJ whole genome shotgun (WGS) entry which is preliminary data.</text>
</comment>
<sequence length="53" mass="5863">MEQYAPRSIALRRQGIMPPKRPAAGGESRSRASFSFFMETLAGQPSANTFFIV</sequence>